<comment type="caution">
    <text evidence="1">The sequence shown here is derived from an EMBL/GenBank/DDBJ whole genome shotgun (WGS) entry which is preliminary data.</text>
</comment>
<evidence type="ECO:0000313" key="1">
    <source>
        <dbReference type="EMBL" id="GAA2110177.1"/>
    </source>
</evidence>
<name>A0ABN2XHB9_9ACTN</name>
<proteinExistence type="predicted"/>
<sequence length="159" mass="17148">MNPLTPTQCRQVVRDILLQVRTALDVVPGTRQPALTQLLDEAAVAVWRAHHPTRPPAGQAASWLAAEAAFRLARAKGWQPAGLTDPELPQMLARLDDLAPIVRVRLLATAADHTLPRVRASGQNPRSHMRPGPCPCPCNNAATTAPCGCGHRGCGNRRR</sequence>
<dbReference type="RefSeq" id="WP_344287734.1">
    <property type="nucleotide sequence ID" value="NZ_BAAAPF010000008.1"/>
</dbReference>
<evidence type="ECO:0000313" key="2">
    <source>
        <dbReference type="Proteomes" id="UP001500443"/>
    </source>
</evidence>
<dbReference type="EMBL" id="BAAAPF010000008">
    <property type="protein sequence ID" value="GAA2110177.1"/>
    <property type="molecule type" value="Genomic_DNA"/>
</dbReference>
<gene>
    <name evidence="1" type="ORF">GCM10009802_07000</name>
</gene>
<keyword evidence="2" id="KW-1185">Reference proteome</keyword>
<protein>
    <submittedName>
        <fullName evidence="1">Uncharacterized protein</fullName>
    </submittedName>
</protein>
<accession>A0ABN2XHB9</accession>
<organism evidence="1 2">
    <name type="scientific">Streptomyces synnematoformans</name>
    <dbReference type="NCBI Taxonomy" id="415721"/>
    <lineage>
        <taxon>Bacteria</taxon>
        <taxon>Bacillati</taxon>
        <taxon>Actinomycetota</taxon>
        <taxon>Actinomycetes</taxon>
        <taxon>Kitasatosporales</taxon>
        <taxon>Streptomycetaceae</taxon>
        <taxon>Streptomyces</taxon>
    </lineage>
</organism>
<dbReference type="Proteomes" id="UP001500443">
    <property type="component" value="Unassembled WGS sequence"/>
</dbReference>
<reference evidence="1 2" key="1">
    <citation type="journal article" date="2019" name="Int. J. Syst. Evol. Microbiol.">
        <title>The Global Catalogue of Microorganisms (GCM) 10K type strain sequencing project: providing services to taxonomists for standard genome sequencing and annotation.</title>
        <authorList>
            <consortium name="The Broad Institute Genomics Platform"/>
            <consortium name="The Broad Institute Genome Sequencing Center for Infectious Disease"/>
            <person name="Wu L."/>
            <person name="Ma J."/>
        </authorList>
    </citation>
    <scope>NUCLEOTIDE SEQUENCE [LARGE SCALE GENOMIC DNA]</scope>
    <source>
        <strain evidence="1 2">JCM 15481</strain>
    </source>
</reference>